<dbReference type="SUPFAM" id="SSF53067">
    <property type="entry name" value="Actin-like ATPase domain"/>
    <property type="match status" value="1"/>
</dbReference>
<dbReference type="Gene3D" id="3.30.420.40">
    <property type="match status" value="1"/>
</dbReference>
<feature type="domain" description="Carbohydrate kinase FGGY C-terminal" evidence="3">
    <location>
        <begin position="56"/>
        <end position="113"/>
    </location>
</feature>
<comment type="caution">
    <text evidence="4">The sequence shown here is derived from an EMBL/GenBank/DDBJ whole genome shotgun (WGS) entry which is preliminary data.</text>
</comment>
<organism evidence="4 5">
    <name type="scientific">Volvox reticuliferus</name>
    <dbReference type="NCBI Taxonomy" id="1737510"/>
    <lineage>
        <taxon>Eukaryota</taxon>
        <taxon>Viridiplantae</taxon>
        <taxon>Chlorophyta</taxon>
        <taxon>core chlorophytes</taxon>
        <taxon>Chlorophyceae</taxon>
        <taxon>CS clade</taxon>
        <taxon>Chlamydomonadales</taxon>
        <taxon>Volvocaceae</taxon>
        <taxon>Volvox</taxon>
    </lineage>
</organism>
<accession>A0A8J4FPM6</accession>
<dbReference type="Pfam" id="PF02782">
    <property type="entry name" value="FGGY_C"/>
    <property type="match status" value="1"/>
</dbReference>
<keyword evidence="2" id="KW-0418">Kinase</keyword>
<gene>
    <name evidence="4" type="ORF">Vretifemale_8576</name>
</gene>
<dbReference type="PANTHER" id="PTHR43095:SF5">
    <property type="entry name" value="XYLULOSE KINASE"/>
    <property type="match status" value="1"/>
</dbReference>
<dbReference type="PANTHER" id="PTHR43095">
    <property type="entry name" value="SUGAR KINASE"/>
    <property type="match status" value="1"/>
</dbReference>
<dbReference type="Proteomes" id="UP000747110">
    <property type="component" value="Unassembled WGS sequence"/>
</dbReference>
<evidence type="ECO:0000256" key="2">
    <source>
        <dbReference type="ARBA" id="ARBA00022777"/>
    </source>
</evidence>
<evidence type="ECO:0000313" key="5">
    <source>
        <dbReference type="Proteomes" id="UP000747110"/>
    </source>
</evidence>
<dbReference type="InterPro" id="IPR018483">
    <property type="entry name" value="Carb_kinase_FGGY_CS"/>
</dbReference>
<dbReference type="InterPro" id="IPR043129">
    <property type="entry name" value="ATPase_NBD"/>
</dbReference>
<dbReference type="PROSITE" id="PS00445">
    <property type="entry name" value="FGGY_KINASES_2"/>
    <property type="match status" value="1"/>
</dbReference>
<evidence type="ECO:0000259" key="3">
    <source>
        <dbReference type="Pfam" id="PF02782"/>
    </source>
</evidence>
<dbReference type="GO" id="GO:0016301">
    <property type="term" value="F:kinase activity"/>
    <property type="evidence" value="ECO:0007669"/>
    <property type="project" value="UniProtKB-KW"/>
</dbReference>
<proteinExistence type="predicted"/>
<evidence type="ECO:0000256" key="1">
    <source>
        <dbReference type="ARBA" id="ARBA00022679"/>
    </source>
</evidence>
<dbReference type="AlphaFoldDB" id="A0A8J4FPM6"/>
<evidence type="ECO:0000313" key="4">
    <source>
        <dbReference type="EMBL" id="GIL79247.1"/>
    </source>
</evidence>
<dbReference type="EMBL" id="BNCP01000015">
    <property type="protein sequence ID" value="GIL79247.1"/>
    <property type="molecule type" value="Genomic_DNA"/>
</dbReference>
<dbReference type="GO" id="GO:0005975">
    <property type="term" value="P:carbohydrate metabolic process"/>
    <property type="evidence" value="ECO:0007669"/>
    <property type="project" value="InterPro"/>
</dbReference>
<name>A0A8J4FPM6_9CHLO</name>
<keyword evidence="5" id="KW-1185">Reference proteome</keyword>
<dbReference type="InterPro" id="IPR018485">
    <property type="entry name" value="FGGY_C"/>
</dbReference>
<sequence length="113" mass="12573">MCSSGWWIRRYTVRASLARTRMLYYWAARSSRAVKHPRVALLPGSDARVVAPSTLYADLDNKAAEVPPGCDGLVALDHFQGNRTPHTDAHSRGALVGLTFKHGRGHMFWALLE</sequence>
<keyword evidence="1" id="KW-0808">Transferase</keyword>
<protein>
    <recommendedName>
        <fullName evidence="3">Carbohydrate kinase FGGY C-terminal domain-containing protein</fullName>
    </recommendedName>
</protein>
<reference evidence="4" key="1">
    <citation type="journal article" date="2021" name="Proc. Natl. Acad. Sci. U.S.A.">
        <title>Three genomes in the algal genus Volvox reveal the fate of a haploid sex-determining region after a transition to homothallism.</title>
        <authorList>
            <person name="Yamamoto K."/>
            <person name="Hamaji T."/>
            <person name="Kawai-Toyooka H."/>
            <person name="Matsuzaki R."/>
            <person name="Takahashi F."/>
            <person name="Nishimura Y."/>
            <person name="Kawachi M."/>
            <person name="Noguchi H."/>
            <person name="Minakuchi Y."/>
            <person name="Umen J.G."/>
            <person name="Toyoda A."/>
            <person name="Nozaki H."/>
        </authorList>
    </citation>
    <scope>NUCLEOTIDE SEQUENCE</scope>
    <source>
        <strain evidence="4">NIES-3786</strain>
    </source>
</reference>
<dbReference type="InterPro" id="IPR050406">
    <property type="entry name" value="FGGY_Carb_Kinase"/>
</dbReference>
<dbReference type="GO" id="GO:0016773">
    <property type="term" value="F:phosphotransferase activity, alcohol group as acceptor"/>
    <property type="evidence" value="ECO:0007669"/>
    <property type="project" value="InterPro"/>
</dbReference>